<accession>A0A5B7E651</accession>
<name>A0A5B7E651_PORTR</name>
<comment type="caution">
    <text evidence="2">The sequence shown here is derived from an EMBL/GenBank/DDBJ whole genome shotgun (WGS) entry which is preliminary data.</text>
</comment>
<dbReference type="EMBL" id="VSRR010001951">
    <property type="protein sequence ID" value="MPC28686.1"/>
    <property type="molecule type" value="Genomic_DNA"/>
</dbReference>
<keyword evidence="3" id="KW-1185">Reference proteome</keyword>
<evidence type="ECO:0000313" key="3">
    <source>
        <dbReference type="Proteomes" id="UP000324222"/>
    </source>
</evidence>
<feature type="compositionally biased region" description="Polar residues" evidence="1">
    <location>
        <begin position="1"/>
        <end position="18"/>
    </location>
</feature>
<sequence>MQTHQSYQTGPYHSQQFSPHALTSPEFRSYSKKLWRIQILPETRQPCPLRRYRCTLFWKCT</sequence>
<dbReference type="AlphaFoldDB" id="A0A5B7E651"/>
<gene>
    <name evidence="2" type="ORF">E2C01_021896</name>
</gene>
<proteinExistence type="predicted"/>
<evidence type="ECO:0000256" key="1">
    <source>
        <dbReference type="SAM" id="MobiDB-lite"/>
    </source>
</evidence>
<reference evidence="2 3" key="1">
    <citation type="submission" date="2019-05" db="EMBL/GenBank/DDBJ databases">
        <title>Another draft genome of Portunus trituberculatus and its Hox gene families provides insights of decapod evolution.</title>
        <authorList>
            <person name="Jeong J.-H."/>
            <person name="Song I."/>
            <person name="Kim S."/>
            <person name="Choi T."/>
            <person name="Kim D."/>
            <person name="Ryu S."/>
            <person name="Kim W."/>
        </authorList>
    </citation>
    <scope>NUCLEOTIDE SEQUENCE [LARGE SCALE GENOMIC DNA]</scope>
    <source>
        <tissue evidence="2">Muscle</tissue>
    </source>
</reference>
<dbReference type="Proteomes" id="UP000324222">
    <property type="component" value="Unassembled WGS sequence"/>
</dbReference>
<organism evidence="2 3">
    <name type="scientific">Portunus trituberculatus</name>
    <name type="common">Swimming crab</name>
    <name type="synonym">Neptunus trituberculatus</name>
    <dbReference type="NCBI Taxonomy" id="210409"/>
    <lineage>
        <taxon>Eukaryota</taxon>
        <taxon>Metazoa</taxon>
        <taxon>Ecdysozoa</taxon>
        <taxon>Arthropoda</taxon>
        <taxon>Crustacea</taxon>
        <taxon>Multicrustacea</taxon>
        <taxon>Malacostraca</taxon>
        <taxon>Eumalacostraca</taxon>
        <taxon>Eucarida</taxon>
        <taxon>Decapoda</taxon>
        <taxon>Pleocyemata</taxon>
        <taxon>Brachyura</taxon>
        <taxon>Eubrachyura</taxon>
        <taxon>Portunoidea</taxon>
        <taxon>Portunidae</taxon>
        <taxon>Portuninae</taxon>
        <taxon>Portunus</taxon>
    </lineage>
</organism>
<protein>
    <submittedName>
        <fullName evidence="2">Uncharacterized protein</fullName>
    </submittedName>
</protein>
<evidence type="ECO:0000313" key="2">
    <source>
        <dbReference type="EMBL" id="MPC28686.1"/>
    </source>
</evidence>
<feature type="region of interest" description="Disordered" evidence="1">
    <location>
        <begin position="1"/>
        <end position="20"/>
    </location>
</feature>